<feature type="transmembrane region" description="Helical" evidence="7">
    <location>
        <begin position="450"/>
        <end position="476"/>
    </location>
</feature>
<keyword evidence="5 7" id="KW-0472">Membrane</keyword>
<dbReference type="EMBL" id="KN822948">
    <property type="protein sequence ID" value="KIO33487.1"/>
    <property type="molecule type" value="Genomic_DNA"/>
</dbReference>
<dbReference type="InterPro" id="IPR008010">
    <property type="entry name" value="Tatp1"/>
</dbReference>
<keyword evidence="9" id="KW-1185">Reference proteome</keyword>
<evidence type="ECO:0000256" key="4">
    <source>
        <dbReference type="ARBA" id="ARBA00022989"/>
    </source>
</evidence>
<evidence type="ECO:0000256" key="2">
    <source>
        <dbReference type="ARBA" id="ARBA00008803"/>
    </source>
</evidence>
<dbReference type="GO" id="GO:0005789">
    <property type="term" value="C:endoplasmic reticulum membrane"/>
    <property type="evidence" value="ECO:0007669"/>
    <property type="project" value="TreeGrafter"/>
</dbReference>
<reference evidence="8 9" key="1">
    <citation type="submission" date="2014-04" db="EMBL/GenBank/DDBJ databases">
        <authorList>
            <consortium name="DOE Joint Genome Institute"/>
            <person name="Kuo A."/>
            <person name="Girlanda M."/>
            <person name="Perotto S."/>
            <person name="Kohler A."/>
            <person name="Nagy L.G."/>
            <person name="Floudas D."/>
            <person name="Copeland A."/>
            <person name="Barry K.W."/>
            <person name="Cichocki N."/>
            <person name="Veneault-Fourrey C."/>
            <person name="LaButti K."/>
            <person name="Lindquist E.A."/>
            <person name="Lipzen A."/>
            <person name="Lundell T."/>
            <person name="Morin E."/>
            <person name="Murat C."/>
            <person name="Sun H."/>
            <person name="Tunlid A."/>
            <person name="Henrissat B."/>
            <person name="Grigoriev I.V."/>
            <person name="Hibbett D.S."/>
            <person name="Martin F."/>
            <person name="Nordberg H.P."/>
            <person name="Cantor M.N."/>
            <person name="Hua S.X."/>
        </authorList>
    </citation>
    <scope>NUCLEOTIDE SEQUENCE [LARGE SCALE GENOMIC DNA]</scope>
    <source>
        <strain evidence="8 9">MUT 4182</strain>
    </source>
</reference>
<accession>A0A0C3MIH3</accession>
<dbReference type="PANTHER" id="PTHR13317:SF4">
    <property type="entry name" value="TRANSMEMBRANE ANTERIOR POSTERIOR TRANSFORMATION PROTEIN 1 HOMOLOG"/>
    <property type="match status" value="1"/>
</dbReference>
<evidence type="ECO:0000256" key="7">
    <source>
        <dbReference type="SAM" id="Phobius"/>
    </source>
</evidence>
<evidence type="ECO:0000313" key="8">
    <source>
        <dbReference type="EMBL" id="KIO33487.1"/>
    </source>
</evidence>
<proteinExistence type="inferred from homology"/>
<name>A0A0C3MIH3_9AGAM</name>
<protein>
    <recommendedName>
        <fullName evidence="10">DUF747-domain-containing protein</fullName>
    </recommendedName>
</protein>
<comment type="similarity">
    <text evidence="2">Belongs to the TAPT1 family.</text>
</comment>
<comment type="subcellular location">
    <subcellularLocation>
        <location evidence="1">Membrane</location>
        <topology evidence="1">Multi-pass membrane protein</topology>
    </subcellularLocation>
</comment>
<evidence type="ECO:0000256" key="1">
    <source>
        <dbReference type="ARBA" id="ARBA00004141"/>
    </source>
</evidence>
<dbReference type="STRING" id="1051891.A0A0C3MIH3"/>
<evidence type="ECO:0000256" key="3">
    <source>
        <dbReference type="ARBA" id="ARBA00022692"/>
    </source>
</evidence>
<organism evidence="8 9">
    <name type="scientific">Tulasnella calospora MUT 4182</name>
    <dbReference type="NCBI Taxonomy" id="1051891"/>
    <lineage>
        <taxon>Eukaryota</taxon>
        <taxon>Fungi</taxon>
        <taxon>Dikarya</taxon>
        <taxon>Basidiomycota</taxon>
        <taxon>Agaricomycotina</taxon>
        <taxon>Agaricomycetes</taxon>
        <taxon>Cantharellales</taxon>
        <taxon>Tulasnellaceae</taxon>
        <taxon>Tulasnella</taxon>
    </lineage>
</organism>
<dbReference type="Pfam" id="PF05346">
    <property type="entry name" value="DUF747"/>
    <property type="match status" value="1"/>
</dbReference>
<evidence type="ECO:0000256" key="6">
    <source>
        <dbReference type="SAM" id="MobiDB-lite"/>
    </source>
</evidence>
<feature type="transmembrane region" description="Helical" evidence="7">
    <location>
        <begin position="402"/>
        <end position="422"/>
    </location>
</feature>
<dbReference type="OrthoDB" id="29023at2759"/>
<reference evidence="9" key="2">
    <citation type="submission" date="2015-01" db="EMBL/GenBank/DDBJ databases">
        <title>Evolutionary Origins and Diversification of the Mycorrhizal Mutualists.</title>
        <authorList>
            <consortium name="DOE Joint Genome Institute"/>
            <consortium name="Mycorrhizal Genomics Consortium"/>
            <person name="Kohler A."/>
            <person name="Kuo A."/>
            <person name="Nagy L.G."/>
            <person name="Floudas D."/>
            <person name="Copeland A."/>
            <person name="Barry K.W."/>
            <person name="Cichocki N."/>
            <person name="Veneault-Fourrey C."/>
            <person name="LaButti K."/>
            <person name="Lindquist E.A."/>
            <person name="Lipzen A."/>
            <person name="Lundell T."/>
            <person name="Morin E."/>
            <person name="Murat C."/>
            <person name="Riley R."/>
            <person name="Ohm R."/>
            <person name="Sun H."/>
            <person name="Tunlid A."/>
            <person name="Henrissat B."/>
            <person name="Grigoriev I.V."/>
            <person name="Hibbett D.S."/>
            <person name="Martin F."/>
        </authorList>
    </citation>
    <scope>NUCLEOTIDE SEQUENCE [LARGE SCALE GENOMIC DNA]</scope>
    <source>
        <strain evidence="9">MUT 4182</strain>
    </source>
</reference>
<evidence type="ECO:0000256" key="5">
    <source>
        <dbReference type="ARBA" id="ARBA00023136"/>
    </source>
</evidence>
<keyword evidence="4 7" id="KW-1133">Transmembrane helix</keyword>
<dbReference type="PANTHER" id="PTHR13317">
    <property type="entry name" value="TRANSMEMBRANE ANTERIOR POSTERIOR TRANSFORMATION PROTEIN 1 HOMOLOG"/>
    <property type="match status" value="1"/>
</dbReference>
<feature type="region of interest" description="Disordered" evidence="6">
    <location>
        <begin position="521"/>
        <end position="554"/>
    </location>
</feature>
<dbReference type="HOGENOM" id="CLU_003655_1_2_1"/>
<dbReference type="AlphaFoldDB" id="A0A0C3MIH3"/>
<gene>
    <name evidence="8" type="ORF">M407DRAFT_233114</name>
</gene>
<evidence type="ECO:0008006" key="10">
    <source>
        <dbReference type="Google" id="ProtNLM"/>
    </source>
</evidence>
<keyword evidence="3 7" id="KW-0812">Transmembrane</keyword>
<sequence>MVSSSFTSFGSNQSLRIITTLAPNGAPPFSLWEYLREELLAADFDSHQELKWERVSNFLHIPIGVEKILSFGFLLCLDTFLYTFTIMPIRATVATYRTIVNTFSRSRPPVPPAHKADILRMLLLVISIAILAPLTDASKIYHSIRGQDTVKLYVIFNALEIADRLLISIGQDILDCMFSRSTLLLLTNHAAPSAHSLRPLLFFSLSILYTVSHALILIYQLTALNVAINAYDNALLTLLLSNQFVEIKGSVFKKFEKDNLFQITCADIVERFQLALMLVSIAIRNLIELSSAELDLSSDASFGLPVAYKAFRFISGRHIIGPVLAPVLSVLASELCVDWLKHAFITKFNHIRPTVYERYIDVLCRDLTTGSWYSRRRPVRKHTYVDQSPVVARRLGFASMPLAVLAVILGAQSISLLISTHFPESPWATMPRDWNMDMLSTMDWEEAGKWAALGLLSWFCLVTIKLILGINLLAYASRRREGMEGRRKKDEDINDYSRPAIGEGKDEIAYNKELKGLLTQARDDVPPTAEIGENLPQGKEPKAKSEKAGASGGRKKVALEDLTRFTMVKRIW</sequence>
<dbReference type="Proteomes" id="UP000054248">
    <property type="component" value="Unassembled WGS sequence"/>
</dbReference>
<feature type="transmembrane region" description="Helical" evidence="7">
    <location>
        <begin position="200"/>
        <end position="220"/>
    </location>
</feature>
<evidence type="ECO:0000313" key="9">
    <source>
        <dbReference type="Proteomes" id="UP000054248"/>
    </source>
</evidence>